<protein>
    <submittedName>
        <fullName evidence="6">Transposase</fullName>
    </submittedName>
</protein>
<dbReference type="EMBL" id="CP071249">
    <property type="protein sequence ID" value="UUF07062.1"/>
    <property type="molecule type" value="Genomic_DNA"/>
</dbReference>
<evidence type="ECO:0000256" key="1">
    <source>
        <dbReference type="ARBA" id="ARBA00002190"/>
    </source>
</evidence>
<evidence type="ECO:0000256" key="5">
    <source>
        <dbReference type="ARBA" id="ARBA00023172"/>
    </source>
</evidence>
<accession>A0ABY5JK61</accession>
<keyword evidence="3" id="KW-0815">Transposition</keyword>
<comment type="function">
    <text evidence="1">Required for the transposition of the insertion element.</text>
</comment>
<evidence type="ECO:0000256" key="2">
    <source>
        <dbReference type="ARBA" id="ARBA00010961"/>
    </source>
</evidence>
<dbReference type="Proteomes" id="UP001058016">
    <property type="component" value="Chromosome"/>
</dbReference>
<dbReference type="InterPro" id="IPR001207">
    <property type="entry name" value="Transposase_mutator"/>
</dbReference>
<keyword evidence="5" id="KW-0233">DNA recombination</keyword>
<evidence type="ECO:0000256" key="4">
    <source>
        <dbReference type="ARBA" id="ARBA00023125"/>
    </source>
</evidence>
<sequence length="59" mass="6819">MIGIEYKILALYAKELSIRDISKTLEDIYGFETSHEIISAVTDKVIPLIQKWQRVTSHL</sequence>
<comment type="similarity">
    <text evidence="2">Belongs to the transposase mutator family.</text>
</comment>
<dbReference type="Pfam" id="PF00872">
    <property type="entry name" value="Transposase_mut"/>
    <property type="match status" value="1"/>
</dbReference>
<gene>
    <name evidence="6" type="ORF">J0J69_06085</name>
</gene>
<keyword evidence="4" id="KW-0238">DNA-binding</keyword>
<keyword evidence="7" id="KW-1185">Reference proteome</keyword>
<evidence type="ECO:0000256" key="3">
    <source>
        <dbReference type="ARBA" id="ARBA00022578"/>
    </source>
</evidence>
<evidence type="ECO:0000313" key="6">
    <source>
        <dbReference type="EMBL" id="UUF07062.1"/>
    </source>
</evidence>
<organism evidence="6 7">
    <name type="scientific">Turicibacter bilis</name>
    <dbReference type="NCBI Taxonomy" id="2735723"/>
    <lineage>
        <taxon>Bacteria</taxon>
        <taxon>Bacillati</taxon>
        <taxon>Bacillota</taxon>
        <taxon>Erysipelotrichia</taxon>
        <taxon>Erysipelotrichales</taxon>
        <taxon>Turicibacteraceae</taxon>
        <taxon>Turicibacter</taxon>
    </lineage>
</organism>
<proteinExistence type="inferred from homology"/>
<name>A0ABY5JK61_9FIRM</name>
<evidence type="ECO:0000313" key="7">
    <source>
        <dbReference type="Proteomes" id="UP001058016"/>
    </source>
</evidence>
<reference evidence="6 7" key="1">
    <citation type="submission" date="2021-03" db="EMBL/GenBank/DDBJ databases">
        <title>Comparative Genomics and Metabolomics in the genus Turicibacter.</title>
        <authorList>
            <person name="Maki J."/>
            <person name="Looft T."/>
        </authorList>
    </citation>
    <scope>NUCLEOTIDE SEQUENCE [LARGE SCALE GENOMIC DNA]</scope>
    <source>
        <strain evidence="6 7">MMM721</strain>
    </source>
</reference>